<dbReference type="RefSeq" id="XP_031855386.1">
    <property type="nucleotide sequence ID" value="XM_031999495.1"/>
</dbReference>
<dbReference type="GO" id="GO:0006886">
    <property type="term" value="P:intracellular protein transport"/>
    <property type="evidence" value="ECO:0007669"/>
    <property type="project" value="InterPro"/>
</dbReference>
<dbReference type="GO" id="GO:0000139">
    <property type="term" value="C:Golgi membrane"/>
    <property type="evidence" value="ECO:0007669"/>
    <property type="project" value="UniProtKB-SubCell"/>
</dbReference>
<evidence type="ECO:0000256" key="2">
    <source>
        <dbReference type="ARBA" id="ARBA00009063"/>
    </source>
</evidence>
<proteinExistence type="inferred from homology"/>
<dbReference type="GO" id="GO:0000149">
    <property type="term" value="F:SNARE binding"/>
    <property type="evidence" value="ECO:0007669"/>
    <property type="project" value="TreeGrafter"/>
</dbReference>
<feature type="region of interest" description="Disordered" evidence="10">
    <location>
        <begin position="178"/>
        <end position="207"/>
    </location>
</feature>
<dbReference type="AlphaFoldDB" id="A0A5E8BWL0"/>
<evidence type="ECO:0000259" key="12">
    <source>
        <dbReference type="PROSITE" id="PS50192"/>
    </source>
</evidence>
<keyword evidence="9 11" id="KW-0472">Membrane</keyword>
<dbReference type="GO" id="GO:0005484">
    <property type="term" value="F:SNAP receptor activity"/>
    <property type="evidence" value="ECO:0007669"/>
    <property type="project" value="InterPro"/>
</dbReference>
<dbReference type="GO" id="GO:0048278">
    <property type="term" value="P:vesicle docking"/>
    <property type="evidence" value="ECO:0007669"/>
    <property type="project" value="TreeGrafter"/>
</dbReference>
<dbReference type="InterPro" id="IPR010989">
    <property type="entry name" value="SNARE"/>
</dbReference>
<evidence type="ECO:0000313" key="13">
    <source>
        <dbReference type="EMBL" id="VVT55872.1"/>
    </source>
</evidence>
<evidence type="ECO:0000256" key="7">
    <source>
        <dbReference type="ARBA" id="ARBA00023034"/>
    </source>
</evidence>
<evidence type="ECO:0000256" key="11">
    <source>
        <dbReference type="SAM" id="Phobius"/>
    </source>
</evidence>
<evidence type="ECO:0000256" key="3">
    <source>
        <dbReference type="ARBA" id="ARBA00022448"/>
    </source>
</evidence>
<dbReference type="InterPro" id="IPR000727">
    <property type="entry name" value="T_SNARE_dom"/>
</dbReference>
<feature type="compositionally biased region" description="Low complexity" evidence="10">
    <location>
        <begin position="179"/>
        <end position="193"/>
    </location>
</feature>
<dbReference type="SMART" id="SM00397">
    <property type="entry name" value="t_SNARE"/>
    <property type="match status" value="1"/>
</dbReference>
<evidence type="ECO:0000256" key="5">
    <source>
        <dbReference type="ARBA" id="ARBA00022927"/>
    </source>
</evidence>
<dbReference type="InterPro" id="IPR006012">
    <property type="entry name" value="Syntaxin/epimorphin_CS"/>
</dbReference>
<dbReference type="Proteomes" id="UP000398389">
    <property type="component" value="Unassembled WGS sequence"/>
</dbReference>
<accession>A0A5E8BWL0</accession>
<protein>
    <recommendedName>
        <fullName evidence="12">t-SNARE coiled-coil homology domain-containing protein</fullName>
    </recommendedName>
</protein>
<name>A0A5E8BWL0_9ASCO</name>
<keyword evidence="4 11" id="KW-0812">Transmembrane</keyword>
<dbReference type="Pfam" id="PF05739">
    <property type="entry name" value="SNARE"/>
    <property type="match status" value="1"/>
</dbReference>
<dbReference type="PANTHER" id="PTHR19957:SF83">
    <property type="entry name" value="SYNTAXIN-16"/>
    <property type="match status" value="1"/>
</dbReference>
<evidence type="ECO:0000256" key="6">
    <source>
        <dbReference type="ARBA" id="ARBA00022989"/>
    </source>
</evidence>
<dbReference type="PROSITE" id="PS50192">
    <property type="entry name" value="T_SNARE"/>
    <property type="match status" value="1"/>
</dbReference>
<gene>
    <name evidence="13" type="ORF">SAPINGB_P004780</name>
</gene>
<dbReference type="PANTHER" id="PTHR19957">
    <property type="entry name" value="SYNTAXIN"/>
    <property type="match status" value="1"/>
</dbReference>
<evidence type="ECO:0000256" key="4">
    <source>
        <dbReference type="ARBA" id="ARBA00022692"/>
    </source>
</evidence>
<comment type="subcellular location">
    <subcellularLocation>
        <location evidence="1">Golgi apparatus membrane</location>
        <topology evidence="1">Single-pass type IV membrane protein</topology>
    </subcellularLocation>
</comment>
<keyword evidence="3" id="KW-0813">Transport</keyword>
<evidence type="ECO:0000256" key="1">
    <source>
        <dbReference type="ARBA" id="ARBA00004409"/>
    </source>
</evidence>
<keyword evidence="5" id="KW-0653">Protein transport</keyword>
<organism evidence="13 14">
    <name type="scientific">Magnusiomyces paraingens</name>
    <dbReference type="NCBI Taxonomy" id="2606893"/>
    <lineage>
        <taxon>Eukaryota</taxon>
        <taxon>Fungi</taxon>
        <taxon>Dikarya</taxon>
        <taxon>Ascomycota</taxon>
        <taxon>Saccharomycotina</taxon>
        <taxon>Dipodascomycetes</taxon>
        <taxon>Dipodascales</taxon>
        <taxon>Dipodascaceae</taxon>
        <taxon>Magnusiomyces</taxon>
    </lineage>
</organism>
<evidence type="ECO:0000256" key="8">
    <source>
        <dbReference type="ARBA" id="ARBA00023054"/>
    </source>
</evidence>
<evidence type="ECO:0000313" key="14">
    <source>
        <dbReference type="Proteomes" id="UP000398389"/>
    </source>
</evidence>
<dbReference type="SUPFAM" id="SSF47661">
    <property type="entry name" value="t-snare proteins"/>
    <property type="match status" value="1"/>
</dbReference>
<keyword evidence="6 11" id="KW-1133">Transmembrane helix</keyword>
<dbReference type="InterPro" id="IPR045242">
    <property type="entry name" value="Syntaxin"/>
</dbReference>
<dbReference type="CDD" id="cd15845">
    <property type="entry name" value="SNARE_syntaxin16"/>
    <property type="match status" value="1"/>
</dbReference>
<evidence type="ECO:0000256" key="9">
    <source>
        <dbReference type="ARBA" id="ARBA00023136"/>
    </source>
</evidence>
<dbReference type="GO" id="GO:0031201">
    <property type="term" value="C:SNARE complex"/>
    <property type="evidence" value="ECO:0007669"/>
    <property type="project" value="TreeGrafter"/>
</dbReference>
<keyword evidence="8" id="KW-0175">Coiled coil</keyword>
<feature type="domain" description="T-SNARE coiled-coil homology" evidence="12">
    <location>
        <begin position="221"/>
        <end position="283"/>
    </location>
</feature>
<dbReference type="OrthoDB" id="10251371at2759"/>
<feature type="transmembrane region" description="Helical" evidence="11">
    <location>
        <begin position="295"/>
        <end position="312"/>
    </location>
</feature>
<keyword evidence="7" id="KW-0333">Golgi apparatus</keyword>
<evidence type="ECO:0000256" key="10">
    <source>
        <dbReference type="SAM" id="MobiDB-lite"/>
    </source>
</evidence>
<dbReference type="EMBL" id="CABVLU010000003">
    <property type="protein sequence ID" value="VVT55872.1"/>
    <property type="molecule type" value="Genomic_DNA"/>
</dbReference>
<keyword evidence="14" id="KW-1185">Reference proteome</keyword>
<dbReference type="Gene3D" id="1.20.58.70">
    <property type="match status" value="1"/>
</dbReference>
<dbReference type="PROSITE" id="PS00914">
    <property type="entry name" value="SYNTAXIN"/>
    <property type="match status" value="1"/>
</dbReference>
<comment type="similarity">
    <text evidence="2">Belongs to the syntaxin family.</text>
</comment>
<dbReference type="GeneID" id="43583595"/>
<reference evidence="13 14" key="1">
    <citation type="submission" date="2019-09" db="EMBL/GenBank/DDBJ databases">
        <authorList>
            <person name="Brejova B."/>
        </authorList>
    </citation>
    <scope>NUCLEOTIDE SEQUENCE [LARGE SCALE GENOMIC DNA]</scope>
</reference>
<dbReference type="GO" id="GO:0006906">
    <property type="term" value="P:vesicle fusion"/>
    <property type="evidence" value="ECO:0007669"/>
    <property type="project" value="TreeGrafter"/>
</dbReference>
<sequence length="335" mass="38130">MFRDRTNLYISYRQSYAHHPRFSTGVSGSAFDVPEEQQFLMTHNNDSEVDGPTEAIAIEMDTLPPAWLDVSEEVDEFLSKIKTKMAKLQVLYKKNSLPGFDDRAAEEKEIEQLTYEVTSELHQCQSLIKKFDQMSNASANTSSEISMAKNMKISMASKVQASSTEFRKMQSNYLKSLRTEAATENTNSNTTNSQYLPEEEDEFDNSLAQSQLTQTQQFSQEHDTQQREREIMKIAQGILELSAIFKDLQTMVIDQGTILDRIDYNIETMHTNVKAADKELVTATHYQKRTQKCKIILLLLLIVLGLFILLLAKPKHHYSTSPPKEERPPSPSTGA</sequence>